<proteinExistence type="predicted"/>
<dbReference type="Gramene" id="RZC80214">
    <property type="protein sequence ID" value="RZC80214"/>
    <property type="gene ID" value="C5167_042791"/>
</dbReference>
<sequence length="173" mass="19430">MVLLRKYSPAYTKKNDYDRDFAYIYLQVVVFSGDTCRPCKQGGQYNAKAGVHLEPLITHSDGGVSENNNYETDAIFPHSHTSGPNLAADELRELHSEDGDRGGYGENGDVMRSDNNKDGGSGSERHQQHGNRLQYVLIESIYTLMPSSFPEKQLCKQMLVPLMLIPAYKQALW</sequence>
<feature type="region of interest" description="Disordered" evidence="1">
    <location>
        <begin position="96"/>
        <end position="130"/>
    </location>
</feature>
<dbReference type="AlphaFoldDB" id="A0A4Y7L3T8"/>
<dbReference type="Proteomes" id="UP000316621">
    <property type="component" value="Chromosome 10"/>
</dbReference>
<feature type="compositionally biased region" description="Basic and acidic residues" evidence="1">
    <location>
        <begin position="96"/>
        <end position="127"/>
    </location>
</feature>
<keyword evidence="3" id="KW-1185">Reference proteome</keyword>
<reference evidence="2 3" key="1">
    <citation type="journal article" date="2018" name="Science">
        <title>The opium poppy genome and morphinan production.</title>
        <authorList>
            <person name="Guo L."/>
            <person name="Winzer T."/>
            <person name="Yang X."/>
            <person name="Li Y."/>
            <person name="Ning Z."/>
            <person name="He Z."/>
            <person name="Teodor R."/>
            <person name="Lu Y."/>
            <person name="Bowser T.A."/>
            <person name="Graham I.A."/>
            <person name="Ye K."/>
        </authorList>
    </citation>
    <scope>NUCLEOTIDE SEQUENCE [LARGE SCALE GENOMIC DNA]</scope>
    <source>
        <strain evidence="3">cv. HN1</strain>
        <tissue evidence="2">Leaves</tissue>
    </source>
</reference>
<evidence type="ECO:0000313" key="3">
    <source>
        <dbReference type="Proteomes" id="UP000316621"/>
    </source>
</evidence>
<gene>
    <name evidence="2" type="ORF">C5167_042791</name>
</gene>
<dbReference type="EMBL" id="CM010724">
    <property type="protein sequence ID" value="RZC80214.1"/>
    <property type="molecule type" value="Genomic_DNA"/>
</dbReference>
<name>A0A4Y7L3T8_PAPSO</name>
<organism evidence="2 3">
    <name type="scientific">Papaver somniferum</name>
    <name type="common">Opium poppy</name>
    <dbReference type="NCBI Taxonomy" id="3469"/>
    <lineage>
        <taxon>Eukaryota</taxon>
        <taxon>Viridiplantae</taxon>
        <taxon>Streptophyta</taxon>
        <taxon>Embryophyta</taxon>
        <taxon>Tracheophyta</taxon>
        <taxon>Spermatophyta</taxon>
        <taxon>Magnoliopsida</taxon>
        <taxon>Ranunculales</taxon>
        <taxon>Papaveraceae</taxon>
        <taxon>Papaveroideae</taxon>
        <taxon>Papaver</taxon>
    </lineage>
</organism>
<protein>
    <submittedName>
        <fullName evidence="2">Uncharacterized protein</fullName>
    </submittedName>
</protein>
<evidence type="ECO:0000256" key="1">
    <source>
        <dbReference type="SAM" id="MobiDB-lite"/>
    </source>
</evidence>
<accession>A0A4Y7L3T8</accession>
<evidence type="ECO:0000313" key="2">
    <source>
        <dbReference type="EMBL" id="RZC80214.1"/>
    </source>
</evidence>